<dbReference type="InterPro" id="IPR013766">
    <property type="entry name" value="Thioredoxin_domain"/>
</dbReference>
<protein>
    <submittedName>
        <fullName evidence="2">TlpA family protein disulfide reductase</fullName>
    </submittedName>
</protein>
<evidence type="ECO:0000313" key="2">
    <source>
        <dbReference type="EMBL" id="MBC9795184.1"/>
    </source>
</evidence>
<feature type="domain" description="Thioredoxin" evidence="1">
    <location>
        <begin position="3"/>
        <end position="152"/>
    </location>
</feature>
<dbReference type="Pfam" id="PF00085">
    <property type="entry name" value="Thioredoxin"/>
    <property type="match status" value="1"/>
</dbReference>
<accession>A0A926JPV7</accession>
<dbReference type="Proteomes" id="UP000653730">
    <property type="component" value="Unassembled WGS sequence"/>
</dbReference>
<dbReference type="InterPro" id="IPR050553">
    <property type="entry name" value="Thioredoxin_ResA/DsbE_sf"/>
</dbReference>
<evidence type="ECO:0000259" key="1">
    <source>
        <dbReference type="PROSITE" id="PS51352"/>
    </source>
</evidence>
<reference evidence="2 3" key="1">
    <citation type="submission" date="2020-09" db="EMBL/GenBank/DDBJ databases">
        <title>Sinomicrobium weinanense sp. nov., a halophilic bacteria isolated from saline-alkali soil.</title>
        <authorList>
            <person name="Wu P."/>
            <person name="Ren H."/>
            <person name="Mei Y."/>
            <person name="Liang Y."/>
            <person name="Chen Z."/>
        </authorList>
    </citation>
    <scope>NUCLEOTIDE SEQUENCE [LARGE SCALE GENOMIC DNA]</scope>
    <source>
        <strain evidence="2 3">FJxs</strain>
    </source>
</reference>
<dbReference type="InterPro" id="IPR036249">
    <property type="entry name" value="Thioredoxin-like_sf"/>
</dbReference>
<dbReference type="CDD" id="cd02966">
    <property type="entry name" value="TlpA_like_family"/>
    <property type="match status" value="1"/>
</dbReference>
<evidence type="ECO:0000313" key="3">
    <source>
        <dbReference type="Proteomes" id="UP000653730"/>
    </source>
</evidence>
<keyword evidence="3" id="KW-1185">Reference proteome</keyword>
<sequence length="373" mass="43026">MKKKTLYFLSYFFLCLGTYAYGQVKVSEFVQASRLSEPGDDKLVFVDFWATWCKPCIHVSKYVETLQKQFPDDFYAVSLTKESRDVVHRFLPKHPSGLAIAIDQDGETFLRHGITTLPYGVLYNTKGEKVWQGHPADLTEKKLRGLIRRNQGKKRKGFNNIVHLTGEGQTERVSLVEYRPVKPIEVKLTGTGEKLLYEKGEYTRFAGKLEELVTLLGNVSAIQVDIPEEKNSFVELYALTDIWKNHPQQVLKEVYAKSGVSEHVINKEGEVYRLTVKDPSKLWDDKQLDWGRDSPKFLVDDMQIQADNVSFGEFLTRLGSLLEAPVVSTYHDDTPRDWKLQYRFYELMESQLYDTYGIEIVRDTAVFPITVLR</sequence>
<dbReference type="RefSeq" id="WP_187964337.1">
    <property type="nucleotide sequence ID" value="NZ_JACVDC010000007.1"/>
</dbReference>
<dbReference type="PROSITE" id="PS51352">
    <property type="entry name" value="THIOREDOXIN_2"/>
    <property type="match status" value="1"/>
</dbReference>
<dbReference type="Gene3D" id="3.40.30.10">
    <property type="entry name" value="Glutaredoxin"/>
    <property type="match status" value="1"/>
</dbReference>
<dbReference type="EMBL" id="JACVDC010000007">
    <property type="protein sequence ID" value="MBC9795184.1"/>
    <property type="molecule type" value="Genomic_DNA"/>
</dbReference>
<dbReference type="PANTHER" id="PTHR42852">
    <property type="entry name" value="THIOL:DISULFIDE INTERCHANGE PROTEIN DSBE"/>
    <property type="match status" value="1"/>
</dbReference>
<dbReference type="AlphaFoldDB" id="A0A926JPV7"/>
<dbReference type="PANTHER" id="PTHR42852:SF13">
    <property type="entry name" value="PROTEIN DIPZ"/>
    <property type="match status" value="1"/>
</dbReference>
<proteinExistence type="predicted"/>
<comment type="caution">
    <text evidence="2">The sequence shown here is derived from an EMBL/GenBank/DDBJ whole genome shotgun (WGS) entry which is preliminary data.</text>
</comment>
<dbReference type="SUPFAM" id="SSF52833">
    <property type="entry name" value="Thioredoxin-like"/>
    <property type="match status" value="1"/>
</dbReference>
<organism evidence="2 3">
    <name type="scientific">Sinomicrobium weinanense</name>
    <dbReference type="NCBI Taxonomy" id="2842200"/>
    <lineage>
        <taxon>Bacteria</taxon>
        <taxon>Pseudomonadati</taxon>
        <taxon>Bacteroidota</taxon>
        <taxon>Flavobacteriia</taxon>
        <taxon>Flavobacteriales</taxon>
        <taxon>Flavobacteriaceae</taxon>
        <taxon>Sinomicrobium</taxon>
    </lineage>
</organism>
<name>A0A926JPV7_9FLAO</name>
<gene>
    <name evidence="2" type="ORF">IBL28_04345</name>
</gene>